<feature type="transmembrane region" description="Helical" evidence="1">
    <location>
        <begin position="67"/>
        <end position="100"/>
    </location>
</feature>
<evidence type="ECO:0008006" key="4">
    <source>
        <dbReference type="Google" id="ProtNLM"/>
    </source>
</evidence>
<evidence type="ECO:0000313" key="3">
    <source>
        <dbReference type="Proteomes" id="UP000275663"/>
    </source>
</evidence>
<dbReference type="KEGG" id="upv:EJN92_17925"/>
<sequence>MTQELVLDEKLQTLKNLAWMLYLFHAASLVFSMGTLSWIPLVISYVKRGDAAGTFVYSHHTWQIRSFFWYLFWLILGVVLFFSIIGIPLAWLIFVGAWIWKAYRLIKGFSDLNANKPMDV</sequence>
<protein>
    <recommendedName>
        <fullName evidence="4">Transmembrane protein</fullName>
    </recommendedName>
</protein>
<keyword evidence="1" id="KW-0812">Transmembrane</keyword>
<dbReference type="Proteomes" id="UP000275663">
    <property type="component" value="Chromosome"/>
</dbReference>
<dbReference type="AlphaFoldDB" id="A0A3S5HM20"/>
<gene>
    <name evidence="2" type="ORF">EJN92_17925</name>
</gene>
<keyword evidence="1" id="KW-1133">Transmembrane helix</keyword>
<feature type="transmembrane region" description="Helical" evidence="1">
    <location>
        <begin position="20"/>
        <end position="46"/>
    </location>
</feature>
<keyword evidence="1" id="KW-0472">Membrane</keyword>
<dbReference type="RefSeq" id="WP_126129067.1">
    <property type="nucleotide sequence ID" value="NZ_CP034464.1"/>
</dbReference>
<accession>A0A3S5HM20</accession>
<evidence type="ECO:0000313" key="2">
    <source>
        <dbReference type="EMBL" id="AZP13698.1"/>
    </source>
</evidence>
<dbReference type="EMBL" id="CP034464">
    <property type="protein sequence ID" value="AZP13698.1"/>
    <property type="molecule type" value="Genomic_DNA"/>
</dbReference>
<evidence type="ECO:0000256" key="1">
    <source>
        <dbReference type="SAM" id="Phobius"/>
    </source>
</evidence>
<keyword evidence="3" id="KW-1185">Reference proteome</keyword>
<proteinExistence type="predicted"/>
<reference evidence="2 3" key="1">
    <citation type="journal article" date="2011" name="Int. J. Syst. Evol. Microbiol.">
        <title>Description of Undibacterium oligocarboniphilum sp. nov., isolated from purified water, and Undibacterium pigrum strain CCUG 49012 as the type strain of Undibacterium parvum sp. nov., and emended descriptions of the genus Undibacterium and the species Undibacterium pigrum.</title>
        <authorList>
            <person name="Eder W."/>
            <person name="Wanner G."/>
            <person name="Ludwig W."/>
            <person name="Busse H.J."/>
            <person name="Ziemke-Kageler F."/>
            <person name="Lang E."/>
        </authorList>
    </citation>
    <scope>NUCLEOTIDE SEQUENCE [LARGE SCALE GENOMIC DNA]</scope>
    <source>
        <strain evidence="2 3">DSM 23061</strain>
    </source>
</reference>
<dbReference type="OrthoDB" id="5405464at2"/>
<organism evidence="2 3">
    <name type="scientific">Undibacterium parvum</name>
    <dbReference type="NCBI Taxonomy" id="401471"/>
    <lineage>
        <taxon>Bacteria</taxon>
        <taxon>Pseudomonadati</taxon>
        <taxon>Pseudomonadota</taxon>
        <taxon>Betaproteobacteria</taxon>
        <taxon>Burkholderiales</taxon>
        <taxon>Oxalobacteraceae</taxon>
        <taxon>Undibacterium</taxon>
    </lineage>
</organism>
<name>A0A3S5HM20_9BURK</name>